<evidence type="ECO:0000313" key="4">
    <source>
        <dbReference type="Proteomes" id="UP000324800"/>
    </source>
</evidence>
<dbReference type="GO" id="GO:0008289">
    <property type="term" value="F:lipid binding"/>
    <property type="evidence" value="ECO:0007669"/>
    <property type="project" value="InterPro"/>
</dbReference>
<reference evidence="3 4" key="1">
    <citation type="submission" date="2019-03" db="EMBL/GenBank/DDBJ databases">
        <title>Single cell metagenomics reveals metabolic interactions within the superorganism composed of flagellate Streblomastix strix and complex community of Bacteroidetes bacteria on its surface.</title>
        <authorList>
            <person name="Treitli S.C."/>
            <person name="Kolisko M."/>
            <person name="Husnik F."/>
            <person name="Keeling P."/>
            <person name="Hampl V."/>
        </authorList>
    </citation>
    <scope>NUCLEOTIDE SEQUENCE [LARGE SCALE GENOMIC DNA]</scope>
    <source>
        <strain evidence="3">ST1C</strain>
    </source>
</reference>
<dbReference type="InterPro" id="IPR045050">
    <property type="entry name" value="Synaptotagmin_plant"/>
</dbReference>
<dbReference type="Gene3D" id="2.60.40.150">
    <property type="entry name" value="C2 domain"/>
    <property type="match status" value="3"/>
</dbReference>
<dbReference type="AlphaFoldDB" id="A0A5J4VR46"/>
<keyword evidence="1" id="KW-0175">Coiled coil</keyword>
<sequence length="590" mass="69985">MQRRLDEQKRIEEEFIKQKELEEKKRIEDEQEILEEEKRKQEFEKIRKEIEDEKYVKGVVRFSNISVREIKKSDLIGKPDPYVIFKYGKESKKTSIGKNTTNYDYQDEEYELEFDPTKTEGKHDIDIEVYDYDSFSKDDYIGSINVEILPTSNNETQFELYLQPKKEKKEDSSQNKSEYISNNSDQKLGKVIFNMKYISEQELIKNYQEKELKISNEQEQNIDNFENYDVQLQQTEQQQNEEKILEEGKENVQEEDEEKENNEKETENLYVDGVVKFSKISVNNLPKMDLIGKTDPYIIFKLGDQQLKTSVAKNTQNYDYISEEYEIVYDPVIMNRKGKVVIQVWDYDSLSKNDLIGVAVVDILPSFKQPMHFELFIQPLKGRNVDLLTESDKLKLSKSLYDQKLGKVTFEMIYKPIDQRLKVRRNAMLESLKRKKAQKPDNIGMGMSIYDFVKGAVILKNINIRNLPQKYIDEYRDIYVLIMIGTKEKKSQIVKSSESVQMNEEIFIEFDPDEMKERNLFIEVWAKKDQWWDEPDEKNRFEFLGGVAIEFLEFCNKPQRQDLHLIANSIEQKEFIGDVSLDIVYLPDKQ</sequence>
<dbReference type="EMBL" id="SNRW01005481">
    <property type="protein sequence ID" value="KAA6384985.1"/>
    <property type="molecule type" value="Genomic_DNA"/>
</dbReference>
<dbReference type="SUPFAM" id="SSF49562">
    <property type="entry name" value="C2 domain (Calcium/lipid-binding domain, CaLB)"/>
    <property type="match status" value="3"/>
</dbReference>
<feature type="domain" description="C2" evidence="2">
    <location>
        <begin position="42"/>
        <end position="161"/>
    </location>
</feature>
<evidence type="ECO:0000259" key="2">
    <source>
        <dbReference type="PROSITE" id="PS50004"/>
    </source>
</evidence>
<accession>A0A5J4VR46</accession>
<feature type="coiled-coil region" evidence="1">
    <location>
        <begin position="200"/>
        <end position="269"/>
    </location>
</feature>
<dbReference type="GO" id="GO:0005783">
    <property type="term" value="C:endoplasmic reticulum"/>
    <property type="evidence" value="ECO:0007669"/>
    <property type="project" value="TreeGrafter"/>
</dbReference>
<dbReference type="CDD" id="cd00030">
    <property type="entry name" value="C2"/>
    <property type="match status" value="3"/>
</dbReference>
<dbReference type="Pfam" id="PF00168">
    <property type="entry name" value="C2"/>
    <property type="match status" value="3"/>
</dbReference>
<gene>
    <name evidence="3" type="ORF">EZS28_019487</name>
</gene>
<comment type="caution">
    <text evidence="3">The sequence shown here is derived from an EMBL/GenBank/DDBJ whole genome shotgun (WGS) entry which is preliminary data.</text>
</comment>
<evidence type="ECO:0000256" key="1">
    <source>
        <dbReference type="SAM" id="Coils"/>
    </source>
</evidence>
<proteinExistence type="predicted"/>
<dbReference type="OrthoDB" id="67700at2759"/>
<dbReference type="PANTHER" id="PTHR10774:SF190">
    <property type="entry name" value="C2 CALCIUM_LIPID-BINDING ENDONUCLEASE_EXONUCLEASE_PHOSPHATASE-RELATED"/>
    <property type="match status" value="1"/>
</dbReference>
<feature type="coiled-coil region" evidence="1">
    <location>
        <begin position="17"/>
        <end position="53"/>
    </location>
</feature>
<feature type="domain" description="C2" evidence="2">
    <location>
        <begin position="255"/>
        <end position="377"/>
    </location>
</feature>
<dbReference type="SMART" id="SM00239">
    <property type="entry name" value="C2"/>
    <property type="match status" value="3"/>
</dbReference>
<evidence type="ECO:0000313" key="3">
    <source>
        <dbReference type="EMBL" id="KAA6384985.1"/>
    </source>
</evidence>
<dbReference type="InterPro" id="IPR000008">
    <property type="entry name" value="C2_dom"/>
</dbReference>
<dbReference type="PANTHER" id="PTHR10774">
    <property type="entry name" value="EXTENDED SYNAPTOTAGMIN-RELATED"/>
    <property type="match status" value="1"/>
</dbReference>
<name>A0A5J4VR46_9EUKA</name>
<organism evidence="3 4">
    <name type="scientific">Streblomastix strix</name>
    <dbReference type="NCBI Taxonomy" id="222440"/>
    <lineage>
        <taxon>Eukaryota</taxon>
        <taxon>Metamonada</taxon>
        <taxon>Preaxostyla</taxon>
        <taxon>Oxymonadida</taxon>
        <taxon>Streblomastigidae</taxon>
        <taxon>Streblomastix</taxon>
    </lineage>
</organism>
<dbReference type="Proteomes" id="UP000324800">
    <property type="component" value="Unassembled WGS sequence"/>
</dbReference>
<feature type="domain" description="C2" evidence="2">
    <location>
        <begin position="435"/>
        <end position="565"/>
    </location>
</feature>
<dbReference type="PROSITE" id="PS50004">
    <property type="entry name" value="C2"/>
    <property type="match status" value="3"/>
</dbReference>
<dbReference type="InterPro" id="IPR035892">
    <property type="entry name" value="C2_domain_sf"/>
</dbReference>
<protein>
    <recommendedName>
        <fullName evidence="2">C2 domain-containing protein</fullName>
    </recommendedName>
</protein>